<organism evidence="1">
    <name type="scientific">uncultured microorganism</name>
    <dbReference type="NCBI Taxonomy" id="358574"/>
    <lineage>
        <taxon>unclassified sequences</taxon>
        <taxon>environmental samples</taxon>
    </lineage>
</organism>
<accession>A0A077JNH9</accession>
<reference evidence="1" key="1">
    <citation type="journal article" date="2014" name="PLoS ONE">
        <title>An unclassified microorganism: novel pathogen candidate lurking in human airways.</title>
        <authorList>
            <person name="Fukuda K."/>
            <person name="Yatera K."/>
            <person name="Ogawa M."/>
            <person name="Kawanami T."/>
            <person name="Yamasaki K."/>
            <person name="Noguchi S."/>
            <person name="Murphy R.S."/>
            <person name="Mukae H."/>
            <person name="Taniguchi H."/>
        </authorList>
    </citation>
    <scope>NUCLEOTIDE SEQUENCE</scope>
    <source>
        <strain evidence="1">IOLA-A4PG</strain>
    </source>
</reference>
<evidence type="ECO:0000313" key="1">
    <source>
        <dbReference type="EMBL" id="BAP19094.1"/>
    </source>
</evidence>
<sequence length="496" mass="58083">MKAEIAYVGNKKLIDINSVVDVYSKDNNEFRYMLGSLLRKKIIDYGFFNSIVQILEDQNHNITNILVDNCIPIKINNLKVININLNSQIIIDNLERDLNYEYKSKIINLQLINNILDDLYNKATKLCLLVKDIKIIVDLNKNNKEYANIICILDLIDASTNYVLDVKLNTDFFAKNTKEDIMNIYDKFIFDTDSLSLYNLNDVLLKYINQHSYIKKIIIYCSEKEDKQIMDFMIYISLLSNLTIKSINFFDIKSNNIIDTHSMCVIDGNLVNKLYFRFFMQPFGYYNGLYLRFKKQMGYKRLFYLGLNYYLNDLNAMSDINFILKLKQQINEKSSIIGRLSLRYFFKLHNINIGCILGHKTTNLDLRILFLELYFIKLLRTGINIDYNINSNILKNINLFFGFATLSSLPVNYNISNMIFKSMPVFYCDLNLNNICISIKTILEDLNINDINKISCTSSIYYMFKYSAHIFRIGFSILKDYNGGVRYRPALSINII</sequence>
<dbReference type="AlphaFoldDB" id="A0A077JNH9"/>
<protein>
    <submittedName>
        <fullName evidence="1">Uncharacterized protein</fullName>
    </submittedName>
</protein>
<dbReference type="EMBL" id="AB828323">
    <property type="protein sequence ID" value="BAP19094.1"/>
    <property type="molecule type" value="Genomic_DNA"/>
</dbReference>
<proteinExistence type="predicted"/>
<name>A0A077JNH9_9ZZZZ</name>